<feature type="transmembrane region" description="Helical" evidence="1">
    <location>
        <begin position="7"/>
        <end position="35"/>
    </location>
</feature>
<dbReference type="RefSeq" id="WP_377471486.1">
    <property type="nucleotide sequence ID" value="NZ_JBHLWN010000069.1"/>
</dbReference>
<gene>
    <name evidence="2" type="ORF">ACFFK0_17050</name>
</gene>
<accession>A0ABV6DNA9</accession>
<evidence type="ECO:0000313" key="3">
    <source>
        <dbReference type="Proteomes" id="UP001589776"/>
    </source>
</evidence>
<proteinExistence type="predicted"/>
<dbReference type="Proteomes" id="UP001589776">
    <property type="component" value="Unassembled WGS sequence"/>
</dbReference>
<sequence length="90" mass="10034">MKLLKAFTVGLAFVGVYYVTVYFVVPLLVSMYVTATYKPDIYESYPSVDILDHQVSFGVIVKPAGLVFETLGLLLLGVIVYYFSIKLKGK</sequence>
<keyword evidence="1" id="KW-1133">Transmembrane helix</keyword>
<keyword evidence="1" id="KW-0472">Membrane</keyword>
<evidence type="ECO:0000313" key="2">
    <source>
        <dbReference type="EMBL" id="MFC0214138.1"/>
    </source>
</evidence>
<name>A0ABV6DNA9_9BACL</name>
<reference evidence="2 3" key="1">
    <citation type="submission" date="2024-09" db="EMBL/GenBank/DDBJ databases">
        <authorList>
            <person name="Sun Q."/>
            <person name="Mori K."/>
        </authorList>
    </citation>
    <scope>NUCLEOTIDE SEQUENCE [LARGE SCALE GENOMIC DNA]</scope>
    <source>
        <strain evidence="2 3">CCM 7759</strain>
    </source>
</reference>
<keyword evidence="1" id="KW-0812">Transmembrane</keyword>
<protein>
    <submittedName>
        <fullName evidence="2">Uncharacterized protein</fullName>
    </submittedName>
</protein>
<feature type="transmembrane region" description="Helical" evidence="1">
    <location>
        <begin position="55"/>
        <end position="83"/>
    </location>
</feature>
<comment type="caution">
    <text evidence="2">The sequence shown here is derived from an EMBL/GenBank/DDBJ whole genome shotgun (WGS) entry which is preliminary data.</text>
</comment>
<dbReference type="EMBL" id="JBHLWN010000069">
    <property type="protein sequence ID" value="MFC0214138.1"/>
    <property type="molecule type" value="Genomic_DNA"/>
</dbReference>
<organism evidence="2 3">
    <name type="scientific">Paenibacillus chartarius</name>
    <dbReference type="NCBI Taxonomy" id="747481"/>
    <lineage>
        <taxon>Bacteria</taxon>
        <taxon>Bacillati</taxon>
        <taxon>Bacillota</taxon>
        <taxon>Bacilli</taxon>
        <taxon>Bacillales</taxon>
        <taxon>Paenibacillaceae</taxon>
        <taxon>Paenibacillus</taxon>
    </lineage>
</organism>
<evidence type="ECO:0000256" key="1">
    <source>
        <dbReference type="SAM" id="Phobius"/>
    </source>
</evidence>
<keyword evidence="3" id="KW-1185">Reference proteome</keyword>